<feature type="region of interest" description="Disordered" evidence="1">
    <location>
        <begin position="279"/>
        <end position="327"/>
    </location>
</feature>
<sequence>MHDRATRTESGQFLPGQSGNPAGRPRGSRNRASVLHDLLEEGEAAAIGRLVVDRALAGDWAAMRVCFTRLFPPAKDAPVDFEMPEVLSAADAVAAGAAVIAAMGVGDITPSAAQRVMAVLAAHTRLLQTGTHKARVSPRQMQARPEPGLGDVETARRAARAAPPQRQDDATQAAAPACISPVVADESTPRRTNRAVAPTAPASAAPARSDDLGSCTDPVEDRAQRRSAARLPGRSAGETLYPPCLADSAEAGTGALAGTPSADAARNVVSARGHASVVSLPGSARPRVPRRAGSQPVRSIRSGAAARTPAAADDKAAGAPQRLREVA</sequence>
<feature type="domain" description="DUF5681" evidence="2">
    <location>
        <begin position="10"/>
        <end position="70"/>
    </location>
</feature>
<protein>
    <recommendedName>
        <fullName evidence="2">DUF5681 domain-containing protein</fullName>
    </recommendedName>
</protein>
<comment type="caution">
    <text evidence="3">The sequence shown here is derived from an EMBL/GenBank/DDBJ whole genome shotgun (WGS) entry which is preliminary data.</text>
</comment>
<feature type="region of interest" description="Disordered" evidence="1">
    <location>
        <begin position="130"/>
        <end position="242"/>
    </location>
</feature>
<dbReference type="RefSeq" id="WP_106514037.1">
    <property type="nucleotide sequence ID" value="NZ_PXYI01000005.1"/>
</dbReference>
<keyword evidence="4" id="KW-1185">Reference proteome</keyword>
<reference evidence="3 4" key="1">
    <citation type="submission" date="2018-03" db="EMBL/GenBank/DDBJ databases">
        <title>The draft genome of Sphingosinicella sp. GL-C-18.</title>
        <authorList>
            <person name="Liu L."/>
            <person name="Li L."/>
            <person name="Liang L."/>
            <person name="Zhang X."/>
            <person name="Wang T."/>
        </authorList>
    </citation>
    <scope>NUCLEOTIDE SEQUENCE [LARGE SCALE GENOMIC DNA]</scope>
    <source>
        <strain evidence="3 4">GL-C-18</strain>
    </source>
</reference>
<dbReference type="Pfam" id="PF18932">
    <property type="entry name" value="DUF5681"/>
    <property type="match status" value="1"/>
</dbReference>
<dbReference type="OrthoDB" id="2086138at2"/>
<dbReference type="EMBL" id="PXYI01000005">
    <property type="protein sequence ID" value="PSJ38845.1"/>
    <property type="molecule type" value="Genomic_DNA"/>
</dbReference>
<dbReference type="InterPro" id="IPR043736">
    <property type="entry name" value="DUF5681"/>
</dbReference>
<evidence type="ECO:0000259" key="2">
    <source>
        <dbReference type="Pfam" id="PF18932"/>
    </source>
</evidence>
<gene>
    <name evidence="3" type="ORF">C7I55_16085</name>
</gene>
<evidence type="ECO:0000256" key="1">
    <source>
        <dbReference type="SAM" id="MobiDB-lite"/>
    </source>
</evidence>
<accession>A0A2P7QLL5</accession>
<organism evidence="3 4">
    <name type="scientific">Allosphingosinicella deserti</name>
    <dbReference type="NCBI Taxonomy" id="2116704"/>
    <lineage>
        <taxon>Bacteria</taxon>
        <taxon>Pseudomonadati</taxon>
        <taxon>Pseudomonadota</taxon>
        <taxon>Alphaproteobacteria</taxon>
        <taxon>Sphingomonadales</taxon>
        <taxon>Sphingomonadaceae</taxon>
        <taxon>Allosphingosinicella</taxon>
    </lineage>
</organism>
<feature type="compositionally biased region" description="Basic and acidic residues" evidence="1">
    <location>
        <begin position="312"/>
        <end position="327"/>
    </location>
</feature>
<evidence type="ECO:0000313" key="4">
    <source>
        <dbReference type="Proteomes" id="UP000241167"/>
    </source>
</evidence>
<name>A0A2P7QLL5_9SPHN</name>
<evidence type="ECO:0000313" key="3">
    <source>
        <dbReference type="EMBL" id="PSJ38845.1"/>
    </source>
</evidence>
<feature type="compositionally biased region" description="Low complexity" evidence="1">
    <location>
        <begin position="195"/>
        <end position="207"/>
    </location>
</feature>
<feature type="compositionally biased region" description="Polar residues" evidence="1">
    <location>
        <begin position="8"/>
        <end position="20"/>
    </location>
</feature>
<dbReference type="AlphaFoldDB" id="A0A2P7QLL5"/>
<feature type="region of interest" description="Disordered" evidence="1">
    <location>
        <begin position="1"/>
        <end position="29"/>
    </location>
</feature>
<dbReference type="Proteomes" id="UP000241167">
    <property type="component" value="Unassembled WGS sequence"/>
</dbReference>
<proteinExistence type="predicted"/>